<reference evidence="2 3" key="1">
    <citation type="journal article" date="2017" name="Genome Biol. Evol.">
        <title>Phytophthora megakarya and P. palmivora, closely related causal agents of cacao black pod rot, underwent increases in genome sizes and gene numbers by different mechanisms.</title>
        <authorList>
            <person name="Ali S.S."/>
            <person name="Shao J."/>
            <person name="Lary D.J."/>
            <person name="Kronmiller B."/>
            <person name="Shen D."/>
            <person name="Strem M.D."/>
            <person name="Amoako-Attah I."/>
            <person name="Akrofi A.Y."/>
            <person name="Begoude B.A."/>
            <person name="Ten Hoopen G.M."/>
            <person name="Coulibaly K."/>
            <person name="Kebe B.I."/>
            <person name="Melnick R.L."/>
            <person name="Guiltinan M.J."/>
            <person name="Tyler B.M."/>
            <person name="Meinhardt L.W."/>
            <person name="Bailey B.A."/>
        </authorList>
    </citation>
    <scope>NUCLEOTIDE SEQUENCE [LARGE SCALE GENOMIC DNA]</scope>
    <source>
        <strain evidence="3">sbr112.9</strain>
    </source>
</reference>
<organism evidence="2 3">
    <name type="scientific">Phytophthora palmivora</name>
    <dbReference type="NCBI Taxonomy" id="4796"/>
    <lineage>
        <taxon>Eukaryota</taxon>
        <taxon>Sar</taxon>
        <taxon>Stramenopiles</taxon>
        <taxon>Oomycota</taxon>
        <taxon>Peronosporomycetes</taxon>
        <taxon>Peronosporales</taxon>
        <taxon>Peronosporaceae</taxon>
        <taxon>Phytophthora</taxon>
    </lineage>
</organism>
<feature type="compositionally biased region" description="Acidic residues" evidence="1">
    <location>
        <begin position="85"/>
        <end position="98"/>
    </location>
</feature>
<evidence type="ECO:0000313" key="3">
    <source>
        <dbReference type="Proteomes" id="UP000237271"/>
    </source>
</evidence>
<sequence length="330" mass="35974">MVQQIVTLSLSVLPFQEMAEPDFDLAPDLLAVTQYMSPTASPSSAALPPATPVDVDFGDLTLVTPPASSTVRSSGVASPAPAAAESDDDDLDMYGDPDDPYSAASLLRAAENIPERTSLPDVSTRHPSANWKNTYNSEAPIDPDAVYPIRKLVDRIGTPPHLALSTLPTSWEWPENLGEVPWCINQVNAWKASGSDLSFNAFYGSNFRGAGANEKNLCFLYAFQAACYGLGCPGLVSGDHWERFCPAQGNEFPKCVLAKAIDTFLNFVRSCKPAPLSHLEWITKVYALYRVALSKPKHSKKPKQKVGKKTKLSSNYQVHVRQFMLVLSPI</sequence>
<protein>
    <submittedName>
        <fullName evidence="2">Uncharacterized protein</fullName>
    </submittedName>
</protein>
<dbReference type="AlphaFoldDB" id="A0A2P4YMC4"/>
<dbReference type="OrthoDB" id="129728at2759"/>
<evidence type="ECO:0000313" key="2">
    <source>
        <dbReference type="EMBL" id="POM78957.1"/>
    </source>
</evidence>
<feature type="region of interest" description="Disordered" evidence="1">
    <location>
        <begin position="66"/>
        <end position="98"/>
    </location>
</feature>
<keyword evidence="3" id="KW-1185">Reference proteome</keyword>
<dbReference type="Proteomes" id="UP000237271">
    <property type="component" value="Unassembled WGS sequence"/>
</dbReference>
<feature type="compositionally biased region" description="Polar residues" evidence="1">
    <location>
        <begin position="66"/>
        <end position="76"/>
    </location>
</feature>
<evidence type="ECO:0000256" key="1">
    <source>
        <dbReference type="SAM" id="MobiDB-lite"/>
    </source>
</evidence>
<gene>
    <name evidence="2" type="ORF">PHPALM_3450</name>
</gene>
<accession>A0A2P4YMC4</accession>
<dbReference type="EMBL" id="NCKW01001866">
    <property type="protein sequence ID" value="POM78957.1"/>
    <property type="molecule type" value="Genomic_DNA"/>
</dbReference>
<comment type="caution">
    <text evidence="2">The sequence shown here is derived from an EMBL/GenBank/DDBJ whole genome shotgun (WGS) entry which is preliminary data.</text>
</comment>
<name>A0A2P4YMC4_9STRA</name>
<proteinExistence type="predicted"/>